<dbReference type="AlphaFoldDB" id="A0A162NCM6"/>
<sequence length="340" mass="38381">MASPKVITNNPPKHDQYKENCPYRRFKKWFRLKDTLSNKPLLSLVLSMFQELKVDPGISARIDGFLLLQHQGFFYSIPSFYARLFGRKVDSNRLWPEYNALLSDLNLLLGVLRNSEIFTSYGYKRLKGCGLIDKDLLDAFSQQTLDSNIDDLNDALRRGSGEWKTFTSASQRIRRKYVVSRILRCPLEWKFCQGKPDFRPETLEKLFEEPLMGTILIRSSLPQLLTNHTTSLRLLLDQGADASGALVIALAFGFEGVAGNLVGHSVDVNCITENGSPLSVAANTQHHLLAMYLVQHGADGGLAMRCLHLGNLGREDRVLAEDMLRKLLRTVLATKRISLK</sequence>
<reference evidence="1 2" key="1">
    <citation type="submission" date="2015-06" db="EMBL/GenBank/DDBJ databases">
        <title>Survival trade-offs in plant roots during colonization by closely related pathogenic and mutualistic fungi.</title>
        <authorList>
            <person name="Hacquard S."/>
            <person name="Kracher B."/>
            <person name="Hiruma K."/>
            <person name="Weinman A."/>
            <person name="Muench P."/>
            <person name="Garrido Oter R."/>
            <person name="Ver Loren van Themaat E."/>
            <person name="Dallerey J.-F."/>
            <person name="Damm U."/>
            <person name="Henrissat B."/>
            <person name="Lespinet O."/>
            <person name="Thon M."/>
            <person name="Kemen E."/>
            <person name="McHardy A.C."/>
            <person name="Schulze-Lefert P."/>
            <person name="O'Connell R.J."/>
        </authorList>
    </citation>
    <scope>NUCLEOTIDE SEQUENCE [LARGE SCALE GENOMIC DNA]</scope>
    <source>
        <strain evidence="1 2">MAFF 238704</strain>
    </source>
</reference>
<keyword evidence="2" id="KW-1185">Reference proteome</keyword>
<organism evidence="1 2">
    <name type="scientific">Colletotrichum incanum</name>
    <name type="common">Soybean anthracnose fungus</name>
    <dbReference type="NCBI Taxonomy" id="1573173"/>
    <lineage>
        <taxon>Eukaryota</taxon>
        <taxon>Fungi</taxon>
        <taxon>Dikarya</taxon>
        <taxon>Ascomycota</taxon>
        <taxon>Pezizomycotina</taxon>
        <taxon>Sordariomycetes</taxon>
        <taxon>Hypocreomycetidae</taxon>
        <taxon>Glomerellales</taxon>
        <taxon>Glomerellaceae</taxon>
        <taxon>Colletotrichum</taxon>
        <taxon>Colletotrichum spaethianum species complex</taxon>
    </lineage>
</organism>
<dbReference type="SUPFAM" id="SSF48403">
    <property type="entry name" value="Ankyrin repeat"/>
    <property type="match status" value="1"/>
</dbReference>
<name>A0A162NCM6_COLIC</name>
<dbReference type="InterPro" id="IPR036770">
    <property type="entry name" value="Ankyrin_rpt-contain_sf"/>
</dbReference>
<protein>
    <submittedName>
        <fullName evidence="1">Nacht and ankyrin domain protein</fullName>
    </submittedName>
</protein>
<comment type="caution">
    <text evidence="1">The sequence shown here is derived from an EMBL/GenBank/DDBJ whole genome shotgun (WGS) entry which is preliminary data.</text>
</comment>
<evidence type="ECO:0000313" key="1">
    <source>
        <dbReference type="EMBL" id="KZL85800.1"/>
    </source>
</evidence>
<gene>
    <name evidence="1" type="ORF">CI238_05284</name>
</gene>
<accession>A0A162NCM6</accession>
<proteinExistence type="predicted"/>
<dbReference type="EMBL" id="LFIW01000570">
    <property type="protein sequence ID" value="KZL85800.1"/>
    <property type="molecule type" value="Genomic_DNA"/>
</dbReference>
<dbReference type="Gene3D" id="1.25.40.20">
    <property type="entry name" value="Ankyrin repeat-containing domain"/>
    <property type="match status" value="1"/>
</dbReference>
<dbReference type="Proteomes" id="UP000076584">
    <property type="component" value="Unassembled WGS sequence"/>
</dbReference>
<evidence type="ECO:0000313" key="2">
    <source>
        <dbReference type="Proteomes" id="UP000076584"/>
    </source>
</evidence>